<evidence type="ECO:0000256" key="5">
    <source>
        <dbReference type="ARBA" id="ARBA00022989"/>
    </source>
</evidence>
<comment type="subcellular location">
    <subcellularLocation>
        <location evidence="1">Endomembrane system</location>
    </subcellularLocation>
</comment>
<keyword evidence="10" id="KW-1185">Reference proteome</keyword>
<accession>A0A9W7HW88</accession>
<dbReference type="OrthoDB" id="1002024at2759"/>
<keyword evidence="2" id="KW-0328">Glycosyltransferase</keyword>
<feature type="transmembrane region" description="Helical" evidence="8">
    <location>
        <begin position="86"/>
        <end position="105"/>
    </location>
</feature>
<evidence type="ECO:0000256" key="2">
    <source>
        <dbReference type="ARBA" id="ARBA00022676"/>
    </source>
</evidence>
<dbReference type="GO" id="GO:0030244">
    <property type="term" value="P:cellulose biosynthetic process"/>
    <property type="evidence" value="ECO:0007669"/>
    <property type="project" value="InterPro"/>
</dbReference>
<organism evidence="9 10">
    <name type="scientific">Hibiscus trionum</name>
    <name type="common">Flower of an hour</name>
    <dbReference type="NCBI Taxonomy" id="183268"/>
    <lineage>
        <taxon>Eukaryota</taxon>
        <taxon>Viridiplantae</taxon>
        <taxon>Streptophyta</taxon>
        <taxon>Embryophyta</taxon>
        <taxon>Tracheophyta</taxon>
        <taxon>Spermatophyta</taxon>
        <taxon>Magnoliopsida</taxon>
        <taxon>eudicotyledons</taxon>
        <taxon>Gunneridae</taxon>
        <taxon>Pentapetalae</taxon>
        <taxon>rosids</taxon>
        <taxon>malvids</taxon>
        <taxon>Malvales</taxon>
        <taxon>Malvaceae</taxon>
        <taxon>Malvoideae</taxon>
        <taxon>Hibiscus</taxon>
    </lineage>
</organism>
<name>A0A9W7HW88_HIBTR</name>
<reference evidence="9" key="1">
    <citation type="submission" date="2023-05" db="EMBL/GenBank/DDBJ databases">
        <title>Genome and transcriptome analyses reveal genes involved in the formation of fine ridges on petal epidermal cells in Hibiscus trionum.</title>
        <authorList>
            <person name="Koshimizu S."/>
            <person name="Masuda S."/>
            <person name="Ishii T."/>
            <person name="Shirasu K."/>
            <person name="Hoshino A."/>
            <person name="Arita M."/>
        </authorList>
    </citation>
    <scope>NUCLEOTIDE SEQUENCE</scope>
    <source>
        <strain evidence="9">Hamamatsu line</strain>
    </source>
</reference>
<gene>
    <name evidence="9" type="ORF">HRI_002121900</name>
</gene>
<sequence>MFPLHTEHTAFGEFLWCGGTFQAWCNEQRMWLFKRTTSYFFAFFDTVLKLSGYSKSAFVVTPKVADRDVSRRYEQELMEFGDSSPMFDVLASLAVLNLFGMLGLIKKLGSGADHGVLLDRFGLQILLCSLLVALNWPVYKAMFYRKDKGRMPASVTYKSIIYALLVSILVL</sequence>
<feature type="transmembrane region" description="Helical" evidence="8">
    <location>
        <begin position="121"/>
        <end position="139"/>
    </location>
</feature>
<keyword evidence="6 8" id="KW-0472">Membrane</keyword>
<keyword evidence="7" id="KW-0961">Cell wall biogenesis/degradation</keyword>
<evidence type="ECO:0000256" key="4">
    <source>
        <dbReference type="ARBA" id="ARBA00022692"/>
    </source>
</evidence>
<dbReference type="InterPro" id="IPR005150">
    <property type="entry name" value="Cellulose_synth"/>
</dbReference>
<evidence type="ECO:0000256" key="7">
    <source>
        <dbReference type="ARBA" id="ARBA00023316"/>
    </source>
</evidence>
<keyword evidence="3" id="KW-0808">Transferase</keyword>
<dbReference type="Proteomes" id="UP001165190">
    <property type="component" value="Unassembled WGS sequence"/>
</dbReference>
<evidence type="ECO:0000313" key="9">
    <source>
        <dbReference type="EMBL" id="GMI84526.1"/>
    </source>
</evidence>
<evidence type="ECO:0000256" key="6">
    <source>
        <dbReference type="ARBA" id="ARBA00023136"/>
    </source>
</evidence>
<evidence type="ECO:0000256" key="8">
    <source>
        <dbReference type="SAM" id="Phobius"/>
    </source>
</evidence>
<feature type="transmembrane region" description="Helical" evidence="8">
    <location>
        <begin position="151"/>
        <end position="170"/>
    </location>
</feature>
<dbReference type="AlphaFoldDB" id="A0A9W7HW88"/>
<dbReference type="PANTHER" id="PTHR13301">
    <property type="entry name" value="X-BOX TRANSCRIPTION FACTOR-RELATED"/>
    <property type="match status" value="1"/>
</dbReference>
<dbReference type="GO" id="GO:0071555">
    <property type="term" value="P:cell wall organization"/>
    <property type="evidence" value="ECO:0007669"/>
    <property type="project" value="UniProtKB-KW"/>
</dbReference>
<comment type="caution">
    <text evidence="9">The sequence shown here is derived from an EMBL/GenBank/DDBJ whole genome shotgun (WGS) entry which is preliminary data.</text>
</comment>
<dbReference type="EMBL" id="BSYR01000020">
    <property type="protein sequence ID" value="GMI84526.1"/>
    <property type="molecule type" value="Genomic_DNA"/>
</dbReference>
<evidence type="ECO:0000256" key="1">
    <source>
        <dbReference type="ARBA" id="ARBA00004308"/>
    </source>
</evidence>
<keyword evidence="5 8" id="KW-1133">Transmembrane helix</keyword>
<proteinExistence type="predicted"/>
<keyword evidence="4 8" id="KW-0812">Transmembrane</keyword>
<dbReference type="GO" id="GO:0016020">
    <property type="term" value="C:membrane"/>
    <property type="evidence" value="ECO:0007669"/>
    <property type="project" value="InterPro"/>
</dbReference>
<dbReference type="GO" id="GO:0016760">
    <property type="term" value="F:cellulose synthase (UDP-forming) activity"/>
    <property type="evidence" value="ECO:0007669"/>
    <property type="project" value="InterPro"/>
</dbReference>
<dbReference type="GO" id="GO:0012505">
    <property type="term" value="C:endomembrane system"/>
    <property type="evidence" value="ECO:0007669"/>
    <property type="project" value="UniProtKB-SubCell"/>
</dbReference>
<evidence type="ECO:0000256" key="3">
    <source>
        <dbReference type="ARBA" id="ARBA00022679"/>
    </source>
</evidence>
<dbReference type="Pfam" id="PF03552">
    <property type="entry name" value="Cellulose_synt"/>
    <property type="match status" value="1"/>
</dbReference>
<evidence type="ECO:0000313" key="10">
    <source>
        <dbReference type="Proteomes" id="UP001165190"/>
    </source>
</evidence>
<protein>
    <submittedName>
        <fullName evidence="9">Cellulose synthase like E1</fullName>
    </submittedName>
</protein>